<evidence type="ECO:0000256" key="5">
    <source>
        <dbReference type="ARBA" id="ARBA00022753"/>
    </source>
</evidence>
<evidence type="ECO:0000256" key="1">
    <source>
        <dbReference type="ARBA" id="ARBA00004141"/>
    </source>
</evidence>
<evidence type="ECO:0000256" key="9">
    <source>
        <dbReference type="RuleBase" id="RU363078"/>
    </source>
</evidence>
<dbReference type="SUPFAM" id="SSF103481">
    <property type="entry name" value="Multidrug resistance efflux transporter EmrE"/>
    <property type="match status" value="1"/>
</dbReference>
<name>A0A4S8JD19_MUSBA</name>
<keyword evidence="11" id="KW-1185">Reference proteome</keyword>
<feature type="transmembrane region" description="Helical" evidence="9">
    <location>
        <begin position="197"/>
        <end position="219"/>
    </location>
</feature>
<evidence type="ECO:0000256" key="3">
    <source>
        <dbReference type="ARBA" id="ARBA00011738"/>
    </source>
</evidence>
<keyword evidence="7 9" id="KW-0472">Membrane</keyword>
<feature type="transmembrane region" description="Helical" evidence="9">
    <location>
        <begin position="231"/>
        <end position="253"/>
    </location>
</feature>
<evidence type="ECO:0000256" key="2">
    <source>
        <dbReference type="ARBA" id="ARBA00007001"/>
    </source>
</evidence>
<gene>
    <name evidence="10" type="ORF">C4D60_Mb03t17620</name>
</gene>
<feature type="transmembrane region" description="Helical" evidence="9">
    <location>
        <begin position="160"/>
        <end position="185"/>
    </location>
</feature>
<organism evidence="10 11">
    <name type="scientific">Musa balbisiana</name>
    <name type="common">Banana</name>
    <dbReference type="NCBI Taxonomy" id="52838"/>
    <lineage>
        <taxon>Eukaryota</taxon>
        <taxon>Viridiplantae</taxon>
        <taxon>Streptophyta</taxon>
        <taxon>Embryophyta</taxon>
        <taxon>Tracheophyta</taxon>
        <taxon>Spermatophyta</taxon>
        <taxon>Magnoliopsida</taxon>
        <taxon>Liliopsida</taxon>
        <taxon>Zingiberales</taxon>
        <taxon>Musaceae</taxon>
        <taxon>Musa</taxon>
    </lineage>
</organism>
<feature type="transmembrane region" description="Helical" evidence="9">
    <location>
        <begin position="106"/>
        <end position="126"/>
    </location>
</feature>
<dbReference type="InterPro" id="IPR037185">
    <property type="entry name" value="EmrE-like"/>
</dbReference>
<evidence type="ECO:0000256" key="8">
    <source>
        <dbReference type="ARBA" id="ARBA00025284"/>
    </source>
</evidence>
<dbReference type="PANTHER" id="PTHR12570">
    <property type="match status" value="1"/>
</dbReference>
<proteinExistence type="inferred from homology"/>
<keyword evidence="6 9" id="KW-1133">Transmembrane helix</keyword>
<protein>
    <recommendedName>
        <fullName evidence="9">Probable magnesium transporter</fullName>
    </recommendedName>
</protein>
<reference evidence="10 11" key="1">
    <citation type="journal article" date="2019" name="Nat. Plants">
        <title>Genome sequencing of Musa balbisiana reveals subgenome evolution and function divergence in polyploid bananas.</title>
        <authorList>
            <person name="Yao X."/>
        </authorList>
    </citation>
    <scope>NUCLEOTIDE SEQUENCE [LARGE SCALE GENOMIC DNA]</scope>
    <source>
        <strain evidence="11">cv. DH-PKW</strain>
        <tissue evidence="10">Leaves</tissue>
    </source>
</reference>
<dbReference type="Pfam" id="PF05653">
    <property type="entry name" value="Mg_trans_NIPA"/>
    <property type="match status" value="2"/>
</dbReference>
<comment type="subcellular location">
    <subcellularLocation>
        <location evidence="9">Cell membrane</location>
        <topology evidence="9">Multi-pass membrane protein</topology>
    </subcellularLocation>
    <subcellularLocation>
        <location evidence="9">Early endosome</location>
    </subcellularLocation>
    <subcellularLocation>
        <location evidence="1">Membrane</location>
        <topology evidence="1">Multi-pass membrane protein</topology>
    </subcellularLocation>
</comment>
<keyword evidence="9" id="KW-0406">Ion transport</keyword>
<evidence type="ECO:0000313" key="10">
    <source>
        <dbReference type="EMBL" id="THU58742.1"/>
    </source>
</evidence>
<accession>A0A4S8JD19</accession>
<evidence type="ECO:0000313" key="11">
    <source>
        <dbReference type="Proteomes" id="UP000317650"/>
    </source>
</evidence>
<dbReference type="Proteomes" id="UP000317650">
    <property type="component" value="Chromosome 3"/>
</dbReference>
<keyword evidence="5 9" id="KW-0967">Endosome</keyword>
<sequence length="345" mass="37904">MEMSSDNIRGFALALSSSFFIGSSFIVKKIGLKKAGMYGVRAGSGGFSYLYEPLWWLGMITMIVGEIANFAAYAFAPAILVTPLGALSIIVSAVLAHFVLDEKLHIFGVLGCVLCVVGSTSIVLHAPKEKNIESVKEVWYLATEPGTDVKEKNIESVKEVWYLATEPGFIVYSCVVVILVLVLIIRFVPRYGQTHMIIYVGICSLMGSLTVMGVKALAIALKLTFSGMNQFVFAQTWFFTAVVVICCILQLNYLNKALDSFNTAVISPVYYVMFTSLTIFASMIMFKDWASQNASQIVTELCGFVTILSGTFLLHKTKDMGETIDPEPTILSETELSNETEFSNH</sequence>
<comment type="caution">
    <text evidence="9">Lacks conserved residue(s) required for the propagation of feature annotation.</text>
</comment>
<keyword evidence="9" id="KW-0813">Transport</keyword>
<comment type="function">
    <text evidence="8 9">Acts as a Mg(2+) transporter. Can also transport other divalent cations such as Fe(2+), Sr(2+), Ba(2+), Mn(2+) and Co(2+) but to a much less extent than Mg(2+).</text>
</comment>
<comment type="caution">
    <text evidence="10">The sequence shown here is derived from an EMBL/GenBank/DDBJ whole genome shotgun (WGS) entry which is preliminary data.</text>
</comment>
<feature type="transmembrane region" description="Helical" evidence="9">
    <location>
        <begin position="265"/>
        <end position="286"/>
    </location>
</feature>
<dbReference type="AlphaFoldDB" id="A0A4S8JD19"/>
<dbReference type="PANTHER" id="PTHR12570:SF20">
    <property type="entry name" value="MAGNESIUM TRANSPORTER NIPA1-RELATED"/>
    <property type="match status" value="1"/>
</dbReference>
<feature type="transmembrane region" description="Helical" evidence="9">
    <location>
        <begin position="53"/>
        <end position="72"/>
    </location>
</feature>
<keyword evidence="9" id="KW-0460">Magnesium</keyword>
<comment type="similarity">
    <text evidence="2 9">Belongs to the NIPA (TC 2.A.7) family.</text>
</comment>
<feature type="transmembrane region" description="Helical" evidence="9">
    <location>
        <begin position="79"/>
        <end position="100"/>
    </location>
</feature>
<comment type="subunit">
    <text evidence="3 9">Homodimer.</text>
</comment>
<dbReference type="GO" id="GO:0005769">
    <property type="term" value="C:early endosome"/>
    <property type="evidence" value="ECO:0007669"/>
    <property type="project" value="UniProtKB-SubCell"/>
</dbReference>
<evidence type="ECO:0000256" key="4">
    <source>
        <dbReference type="ARBA" id="ARBA00022692"/>
    </source>
</evidence>
<dbReference type="GO" id="GO:0005886">
    <property type="term" value="C:plasma membrane"/>
    <property type="evidence" value="ECO:0007669"/>
    <property type="project" value="UniProtKB-SubCell"/>
</dbReference>
<evidence type="ECO:0000256" key="7">
    <source>
        <dbReference type="ARBA" id="ARBA00023136"/>
    </source>
</evidence>
<dbReference type="InterPro" id="IPR008521">
    <property type="entry name" value="Mg_trans_NIPA"/>
</dbReference>
<keyword evidence="9" id="KW-1003">Cell membrane</keyword>
<evidence type="ECO:0000256" key="6">
    <source>
        <dbReference type="ARBA" id="ARBA00022989"/>
    </source>
</evidence>
<keyword evidence="4 9" id="KW-0812">Transmembrane</keyword>
<dbReference type="GO" id="GO:0015095">
    <property type="term" value="F:magnesium ion transmembrane transporter activity"/>
    <property type="evidence" value="ECO:0007669"/>
    <property type="project" value="UniProtKB-UniRule"/>
</dbReference>
<dbReference type="EMBL" id="PYDT01000006">
    <property type="protein sequence ID" value="THU58742.1"/>
    <property type="molecule type" value="Genomic_DNA"/>
</dbReference>